<dbReference type="PIRSF" id="PIRSF000505">
    <property type="entry name" value="EPSPS"/>
    <property type="match status" value="1"/>
</dbReference>
<dbReference type="HAMAP" id="MF_00210">
    <property type="entry name" value="EPSP_synth"/>
    <property type="match status" value="1"/>
</dbReference>
<keyword evidence="5 7" id="KW-0057">Aromatic amino acid biosynthesis</keyword>
<feature type="binding site" evidence="7">
    <location>
        <position position="406"/>
    </location>
    <ligand>
        <name>phosphoenolpyruvate</name>
        <dbReference type="ChEBI" id="CHEBI:58702"/>
    </ligand>
</feature>
<dbReference type="UniPathway" id="UPA00053">
    <property type="reaction ID" value="UER00089"/>
</dbReference>
<dbReference type="PROSITE" id="PS00885">
    <property type="entry name" value="EPSP_SYNTHASE_2"/>
    <property type="match status" value="1"/>
</dbReference>
<organism evidence="9 10">
    <name type="scientific">Gelidibacter algens</name>
    <dbReference type="NCBI Taxonomy" id="49280"/>
    <lineage>
        <taxon>Bacteria</taxon>
        <taxon>Pseudomonadati</taxon>
        <taxon>Bacteroidota</taxon>
        <taxon>Flavobacteriia</taxon>
        <taxon>Flavobacteriales</taxon>
        <taxon>Flavobacteriaceae</taxon>
        <taxon>Gelidibacter</taxon>
    </lineage>
</organism>
<keyword evidence="7" id="KW-0963">Cytoplasm</keyword>
<feature type="binding site" evidence="7">
    <location>
        <position position="28"/>
    </location>
    <ligand>
        <name>3-phosphoshikimate</name>
        <dbReference type="ChEBI" id="CHEBI:145989"/>
    </ligand>
</feature>
<feature type="binding site" evidence="7">
    <location>
        <position position="147"/>
    </location>
    <ligand>
        <name>3-phosphoshikimate</name>
        <dbReference type="ChEBI" id="CHEBI:145989"/>
    </ligand>
</feature>
<dbReference type="RefSeq" id="WP_066434821.1">
    <property type="nucleotide sequence ID" value="NZ_LZRN01000022.1"/>
</dbReference>
<keyword evidence="3 7" id="KW-0028">Amino-acid biosynthesis</keyword>
<dbReference type="EMBL" id="QLLQ01000009">
    <property type="protein sequence ID" value="RAJ22516.1"/>
    <property type="molecule type" value="Genomic_DNA"/>
</dbReference>
<dbReference type="InterPro" id="IPR023193">
    <property type="entry name" value="EPSP_synthase_CS"/>
</dbReference>
<comment type="subcellular location">
    <subcellularLocation>
        <location evidence="7">Cytoplasm</location>
    </subcellularLocation>
</comment>
<evidence type="ECO:0000256" key="6">
    <source>
        <dbReference type="ARBA" id="ARBA00044633"/>
    </source>
</evidence>
<comment type="catalytic activity">
    <reaction evidence="6">
        <text>3-phosphoshikimate + phosphoenolpyruvate = 5-O-(1-carboxyvinyl)-3-phosphoshikimate + phosphate</text>
        <dbReference type="Rhea" id="RHEA:21256"/>
        <dbReference type="ChEBI" id="CHEBI:43474"/>
        <dbReference type="ChEBI" id="CHEBI:57701"/>
        <dbReference type="ChEBI" id="CHEBI:58702"/>
        <dbReference type="ChEBI" id="CHEBI:145989"/>
        <dbReference type="EC" id="2.5.1.19"/>
    </reaction>
    <physiologicalReaction direction="left-to-right" evidence="6">
        <dbReference type="Rhea" id="RHEA:21257"/>
    </physiologicalReaction>
</comment>
<feature type="binding site" evidence="7">
    <location>
        <position position="146"/>
    </location>
    <ligand>
        <name>3-phosphoshikimate</name>
        <dbReference type="ChEBI" id="CHEBI:145989"/>
    </ligand>
</feature>
<dbReference type="Pfam" id="PF00275">
    <property type="entry name" value="EPSP_synthase"/>
    <property type="match status" value="1"/>
</dbReference>
<evidence type="ECO:0000256" key="3">
    <source>
        <dbReference type="ARBA" id="ARBA00022605"/>
    </source>
</evidence>
<feature type="binding site" evidence="7">
    <location>
        <position position="382"/>
    </location>
    <ligand>
        <name>phosphoenolpyruvate</name>
        <dbReference type="ChEBI" id="CHEBI:58702"/>
    </ligand>
</feature>
<dbReference type="InterPro" id="IPR006264">
    <property type="entry name" value="EPSP_synthase"/>
</dbReference>
<feature type="binding site" evidence="7">
    <location>
        <position position="145"/>
    </location>
    <ligand>
        <name>3-phosphoshikimate</name>
        <dbReference type="ChEBI" id="CHEBI:145989"/>
    </ligand>
</feature>
<feature type="binding site" evidence="7">
    <location>
        <position position="99"/>
    </location>
    <ligand>
        <name>phosphoenolpyruvate</name>
        <dbReference type="ChEBI" id="CHEBI:58702"/>
    </ligand>
</feature>
<dbReference type="GO" id="GO:0009073">
    <property type="term" value="P:aromatic amino acid family biosynthetic process"/>
    <property type="evidence" value="ECO:0007669"/>
    <property type="project" value="UniProtKB-KW"/>
</dbReference>
<comment type="subunit">
    <text evidence="7">Monomer.</text>
</comment>
<dbReference type="SUPFAM" id="SSF55205">
    <property type="entry name" value="EPT/RTPC-like"/>
    <property type="match status" value="1"/>
</dbReference>
<dbReference type="PANTHER" id="PTHR21090">
    <property type="entry name" value="AROM/DEHYDROQUINATE SYNTHASE"/>
    <property type="match status" value="1"/>
</dbReference>
<feature type="binding site" evidence="7">
    <location>
        <position position="325"/>
    </location>
    <ligand>
        <name>phosphoenolpyruvate</name>
        <dbReference type="ChEBI" id="CHEBI:58702"/>
    </ligand>
</feature>
<protein>
    <recommendedName>
        <fullName evidence="7">3-phosphoshikimate 1-carboxyvinyltransferase</fullName>
        <ecNumber evidence="7">2.5.1.19</ecNumber>
    </recommendedName>
    <alternativeName>
        <fullName evidence="7">5-enolpyruvylshikimate-3-phosphate synthase</fullName>
        <shortName evidence="7">EPSP synthase</shortName>
        <shortName evidence="7">EPSPS</shortName>
    </alternativeName>
</protein>
<dbReference type="EC" id="2.5.1.19" evidence="7"/>
<dbReference type="Gene3D" id="3.65.10.10">
    <property type="entry name" value="Enolpyruvate transferase domain"/>
    <property type="match status" value="3"/>
</dbReference>
<reference evidence="9 10" key="1">
    <citation type="submission" date="2018-06" db="EMBL/GenBank/DDBJ databases">
        <title>Genomic Encyclopedia of Archaeal and Bacterial Type Strains, Phase II (KMG-II): from individual species to whole genera.</title>
        <authorList>
            <person name="Goeker M."/>
        </authorList>
    </citation>
    <scope>NUCLEOTIDE SEQUENCE [LARGE SCALE GENOMIC DNA]</scope>
    <source>
        <strain evidence="9 10">DSM 12408</strain>
    </source>
</reference>
<evidence type="ECO:0000313" key="10">
    <source>
        <dbReference type="Proteomes" id="UP000248987"/>
    </source>
</evidence>
<feature type="binding site" evidence="7">
    <location>
        <position position="147"/>
    </location>
    <ligand>
        <name>phosphoenolpyruvate</name>
        <dbReference type="ChEBI" id="CHEBI:58702"/>
    </ligand>
</feature>
<evidence type="ECO:0000256" key="1">
    <source>
        <dbReference type="ARBA" id="ARBA00004811"/>
    </source>
</evidence>
<feature type="active site" description="Proton acceptor" evidence="7">
    <location>
        <position position="294"/>
    </location>
</feature>
<feature type="binding site" evidence="7">
    <location>
        <position position="23"/>
    </location>
    <ligand>
        <name>phosphoenolpyruvate</name>
        <dbReference type="ChEBI" id="CHEBI:58702"/>
    </ligand>
</feature>
<dbReference type="Proteomes" id="UP000248987">
    <property type="component" value="Unassembled WGS sequence"/>
</dbReference>
<evidence type="ECO:0000256" key="2">
    <source>
        <dbReference type="ARBA" id="ARBA00009948"/>
    </source>
</evidence>
<proteinExistence type="inferred from homology"/>
<dbReference type="InterPro" id="IPR036968">
    <property type="entry name" value="Enolpyruvate_Tfrase_sf"/>
</dbReference>
<sequence>MLLTLHKSSLSENIPKIVITGSKSESNRLLLLQALYPELQIENISNSDDSEVMQKALKSTSNLIDVSHAGTAMRFLTAFFATQTGREITITGSARMKERPVQVLVEALNMLGADISYLESEGCPPLLIKGELLSKDQVALKANVSSQYISALLLIAPKLKNGLELSLEGEITSVPYINMTLDLLNQIGVKTSFEGNTIKVSPLKKLNTHQDILTVESDWSSASYFYSIVALSPIGTEITLSSYKRDSLQGDSVLADIYTDFGVATLFNNNAITLTKQADCQLQTVNCQLQNAPDIAQTIAVTCFGLGVGCHLTGLHTLKIKETDRLVALKTELEKLGADLHITENSLTLKPHKLFIADVSSPPSEGLGEDTGEAISTYHDHRMAMAFAPLALKTNLQIEDAMVVSKSYPTFWEDLKTLGFKITQ</sequence>
<dbReference type="GO" id="GO:0003866">
    <property type="term" value="F:3-phosphoshikimate 1-carboxyvinyltransferase activity"/>
    <property type="evidence" value="ECO:0007669"/>
    <property type="project" value="UniProtKB-UniRule"/>
</dbReference>
<dbReference type="STRING" id="49280.A9996_11305"/>
<evidence type="ECO:0000256" key="5">
    <source>
        <dbReference type="ARBA" id="ARBA00023141"/>
    </source>
</evidence>
<keyword evidence="4 7" id="KW-0808">Transferase</keyword>
<feature type="binding site" evidence="7">
    <location>
        <position position="70"/>
    </location>
    <ligand>
        <name>phosphoenolpyruvate</name>
        <dbReference type="ChEBI" id="CHEBI:58702"/>
    </ligand>
</feature>
<dbReference type="PANTHER" id="PTHR21090:SF5">
    <property type="entry name" value="PENTAFUNCTIONAL AROM POLYPEPTIDE"/>
    <property type="match status" value="1"/>
</dbReference>
<gene>
    <name evidence="7" type="primary">aroA</name>
    <name evidence="9" type="ORF">LX77_02462</name>
</gene>
<keyword evidence="10" id="KW-1185">Reference proteome</keyword>
<dbReference type="CDD" id="cd01556">
    <property type="entry name" value="EPSP_synthase"/>
    <property type="match status" value="1"/>
</dbReference>
<evidence type="ECO:0000313" key="9">
    <source>
        <dbReference type="EMBL" id="RAJ22516.1"/>
    </source>
</evidence>
<comment type="pathway">
    <text evidence="1 7">Metabolic intermediate biosynthesis; chorismate biosynthesis; chorismate from D-erythrose 4-phosphate and phosphoenolpyruvate: step 6/7.</text>
</comment>
<dbReference type="AlphaFoldDB" id="A0A1A7R354"/>
<dbReference type="GO" id="GO:0008652">
    <property type="term" value="P:amino acid biosynthetic process"/>
    <property type="evidence" value="ECO:0007669"/>
    <property type="project" value="UniProtKB-KW"/>
</dbReference>
<comment type="function">
    <text evidence="7">Catalyzes the transfer of the enolpyruvyl moiety of phosphoenolpyruvate (PEP) to the 5-hydroxyl of shikimate-3-phosphate (S3P) to produce enolpyruvyl shikimate-3-phosphate and inorganic phosphate.</text>
</comment>
<comment type="similarity">
    <text evidence="2 7">Belongs to the EPSP synthase family.</text>
</comment>
<feature type="binding site" evidence="7">
    <location>
        <position position="173"/>
    </location>
    <ligand>
        <name>3-phosphoshikimate</name>
        <dbReference type="ChEBI" id="CHEBI:145989"/>
    </ligand>
</feature>
<dbReference type="InterPro" id="IPR001986">
    <property type="entry name" value="Enolpyruvate_Tfrase_dom"/>
</dbReference>
<feature type="binding site" evidence="7">
    <location>
        <position position="294"/>
    </location>
    <ligand>
        <name>3-phosphoshikimate</name>
        <dbReference type="ChEBI" id="CHEBI:145989"/>
    </ligand>
</feature>
<evidence type="ECO:0000256" key="7">
    <source>
        <dbReference type="HAMAP-Rule" id="MF_00210"/>
    </source>
</evidence>
<evidence type="ECO:0000256" key="4">
    <source>
        <dbReference type="ARBA" id="ARBA00022679"/>
    </source>
</evidence>
<dbReference type="InterPro" id="IPR013792">
    <property type="entry name" value="RNA3'P_cycl/enolpyr_Trfase_a/b"/>
</dbReference>
<accession>A0A1A7R354</accession>
<dbReference type="GO" id="GO:0005737">
    <property type="term" value="C:cytoplasm"/>
    <property type="evidence" value="ECO:0007669"/>
    <property type="project" value="UniProtKB-SubCell"/>
</dbReference>
<dbReference type="OrthoDB" id="9809920at2"/>
<feature type="binding site" evidence="7">
    <location>
        <position position="321"/>
    </location>
    <ligand>
        <name>3-phosphoshikimate</name>
        <dbReference type="ChEBI" id="CHEBI:145989"/>
    </ligand>
</feature>
<feature type="binding site" evidence="7">
    <location>
        <position position="24"/>
    </location>
    <ligand>
        <name>3-phosphoshikimate</name>
        <dbReference type="ChEBI" id="CHEBI:145989"/>
    </ligand>
</feature>
<feature type="domain" description="Enolpyruvate transferase" evidence="8">
    <location>
        <begin position="63"/>
        <end position="415"/>
    </location>
</feature>
<comment type="caution">
    <text evidence="7">Lacks conserved residue(s) required for the propagation of feature annotation.</text>
</comment>
<evidence type="ECO:0000259" key="8">
    <source>
        <dbReference type="Pfam" id="PF00275"/>
    </source>
</evidence>
<dbReference type="GO" id="GO:0009423">
    <property type="term" value="P:chorismate biosynthetic process"/>
    <property type="evidence" value="ECO:0007669"/>
    <property type="project" value="UniProtKB-UniRule"/>
</dbReference>
<feature type="binding site" evidence="7">
    <location>
        <position position="23"/>
    </location>
    <ligand>
        <name>3-phosphoshikimate</name>
        <dbReference type="ChEBI" id="CHEBI:145989"/>
    </ligand>
</feature>
<name>A0A1A7R354_9FLAO</name>
<comment type="caution">
    <text evidence="9">The sequence shown here is derived from an EMBL/GenBank/DDBJ whole genome shotgun (WGS) entry which is preliminary data.</text>
</comment>